<evidence type="ECO:0000256" key="3">
    <source>
        <dbReference type="SAM" id="Coils"/>
    </source>
</evidence>
<dbReference type="SUPFAM" id="SSF52172">
    <property type="entry name" value="CheY-like"/>
    <property type="match status" value="1"/>
</dbReference>
<dbReference type="Pfam" id="PF08663">
    <property type="entry name" value="HalX"/>
    <property type="match status" value="1"/>
</dbReference>
<dbReference type="InterPro" id="IPR050595">
    <property type="entry name" value="Bact_response_regulator"/>
</dbReference>
<keyword evidence="3" id="KW-0175">Coiled coil</keyword>
<feature type="modified residue" description="4-aspartylphosphate" evidence="2">
    <location>
        <position position="56"/>
    </location>
</feature>
<dbReference type="Proteomes" id="UP000783863">
    <property type="component" value="Unassembled WGS sequence"/>
</dbReference>
<proteinExistence type="predicted"/>
<evidence type="ECO:0000259" key="4">
    <source>
        <dbReference type="PROSITE" id="PS50110"/>
    </source>
</evidence>
<dbReference type="InterPro" id="IPR001789">
    <property type="entry name" value="Sig_transdc_resp-reg_receiver"/>
</dbReference>
<keyword evidence="1 2" id="KW-0597">Phosphoprotein</keyword>
<gene>
    <name evidence="5" type="ORF">EGD98_15125</name>
</gene>
<dbReference type="EMBL" id="RKLQ01000002">
    <property type="protein sequence ID" value="MBX0304998.1"/>
    <property type="molecule type" value="Genomic_DNA"/>
</dbReference>
<dbReference type="Pfam" id="PF00072">
    <property type="entry name" value="Response_reg"/>
    <property type="match status" value="1"/>
</dbReference>
<dbReference type="PANTHER" id="PTHR44591">
    <property type="entry name" value="STRESS RESPONSE REGULATOR PROTEIN 1"/>
    <property type="match status" value="1"/>
</dbReference>
<evidence type="ECO:0000256" key="2">
    <source>
        <dbReference type="PROSITE-ProRule" id="PRU00169"/>
    </source>
</evidence>
<evidence type="ECO:0000313" key="6">
    <source>
        <dbReference type="Proteomes" id="UP000783863"/>
    </source>
</evidence>
<reference evidence="5" key="1">
    <citation type="submission" date="2021-06" db="EMBL/GenBank/DDBJ databases">
        <title>Halomicroarcula sp. F24A a new haloarchaeum isolated from saline soil.</title>
        <authorList>
            <person name="Duran-Viseras A."/>
            <person name="Sanchez-Porro C."/>
            <person name="Ventosa A."/>
        </authorList>
    </citation>
    <scope>NUCLEOTIDE SEQUENCE</scope>
    <source>
        <strain evidence="5">F24A</strain>
    </source>
</reference>
<dbReference type="RefSeq" id="WP_220589194.1">
    <property type="nucleotide sequence ID" value="NZ_RKLQ01000002.1"/>
</dbReference>
<sequence length="189" mass="21457">MQTTATEEVTVLVVDDERDVAELYTAWLGTEHDVRSAHEGSEALELVDGADVVFLDRQMPEMSGDEVLDEIETRGLDCRVVMVTAVDPDFDIIEMPFDDYLTKPVGRSDLLEMVETMQTRDSYDEQLQEYFAMASKKATLEAEKNPVELDAHEEYREVSERVEALREEADAAATEIDDFESAFRDFPSE</sequence>
<dbReference type="InterPro" id="IPR011006">
    <property type="entry name" value="CheY-like_superfamily"/>
</dbReference>
<dbReference type="CDD" id="cd00156">
    <property type="entry name" value="REC"/>
    <property type="match status" value="1"/>
</dbReference>
<organism evidence="5 6">
    <name type="scientific">Haloarcula salinisoli</name>
    <dbReference type="NCBI Taxonomy" id="2487746"/>
    <lineage>
        <taxon>Archaea</taxon>
        <taxon>Methanobacteriati</taxon>
        <taxon>Methanobacteriota</taxon>
        <taxon>Stenosarchaea group</taxon>
        <taxon>Halobacteria</taxon>
        <taxon>Halobacteriales</taxon>
        <taxon>Haloarculaceae</taxon>
        <taxon>Haloarcula</taxon>
    </lineage>
</organism>
<name>A0A8J7YJX2_9EURY</name>
<evidence type="ECO:0000256" key="1">
    <source>
        <dbReference type="ARBA" id="ARBA00022553"/>
    </source>
</evidence>
<dbReference type="PANTHER" id="PTHR44591:SF3">
    <property type="entry name" value="RESPONSE REGULATORY DOMAIN-CONTAINING PROTEIN"/>
    <property type="match status" value="1"/>
</dbReference>
<accession>A0A8J7YJX2</accession>
<feature type="domain" description="Response regulatory" evidence="4">
    <location>
        <begin position="10"/>
        <end position="118"/>
    </location>
</feature>
<protein>
    <submittedName>
        <fullName evidence="5">HalX domain-containing protein</fullName>
    </submittedName>
</protein>
<feature type="coiled-coil region" evidence="3">
    <location>
        <begin position="148"/>
        <end position="182"/>
    </location>
</feature>
<dbReference type="InterPro" id="IPR013971">
    <property type="entry name" value="HalX_domain"/>
</dbReference>
<dbReference type="Gene3D" id="3.40.50.2300">
    <property type="match status" value="1"/>
</dbReference>
<comment type="caution">
    <text evidence="5">The sequence shown here is derived from an EMBL/GenBank/DDBJ whole genome shotgun (WGS) entry which is preliminary data.</text>
</comment>
<dbReference type="SMART" id="SM00448">
    <property type="entry name" value="REC"/>
    <property type="match status" value="1"/>
</dbReference>
<keyword evidence="6" id="KW-1185">Reference proteome</keyword>
<dbReference type="PROSITE" id="PS50110">
    <property type="entry name" value="RESPONSE_REGULATORY"/>
    <property type="match status" value="1"/>
</dbReference>
<dbReference type="GO" id="GO:0000160">
    <property type="term" value="P:phosphorelay signal transduction system"/>
    <property type="evidence" value="ECO:0007669"/>
    <property type="project" value="InterPro"/>
</dbReference>
<dbReference type="AlphaFoldDB" id="A0A8J7YJX2"/>
<evidence type="ECO:0000313" key="5">
    <source>
        <dbReference type="EMBL" id="MBX0304998.1"/>
    </source>
</evidence>